<sequence>MGTRNLILVYHAGKYKIAQYSQWDGYPSGAGVKVLKFLADPANLPKLIANLDKLYESTQTDIDGFNAAAEKLGEDAQIIMETDEIVNRQGPYQTLEDIRAVREGAYMPPKFACPPLSRDIGADILQYLAEAQEPVPIQLAVEFVADTVFCEWAYVVDADEGSFEVYSSSERYSWLDSGRFAQFETRPSLLAKWGLDNLPNEAVFLHEIERTKMEYLDQEEEEGEEKGGKMEVGEKEDEEDG</sequence>
<dbReference type="AlphaFoldDB" id="A0A2P7ZAD1"/>
<protein>
    <submittedName>
        <fullName evidence="2">Uncharacterized protein</fullName>
    </submittedName>
</protein>
<comment type="caution">
    <text evidence="2">The sequence shown here is derived from an EMBL/GenBank/DDBJ whole genome shotgun (WGS) entry which is preliminary data.</text>
</comment>
<evidence type="ECO:0000256" key="1">
    <source>
        <dbReference type="SAM" id="MobiDB-lite"/>
    </source>
</evidence>
<evidence type="ECO:0000313" key="3">
    <source>
        <dbReference type="Proteomes" id="UP000243723"/>
    </source>
</evidence>
<reference evidence="2 3" key="1">
    <citation type="submission" date="2017-05" db="EMBL/GenBank/DDBJ databases">
        <title>Draft genome sequence of Elsinoe australis.</title>
        <authorList>
            <person name="Cheng Q."/>
        </authorList>
    </citation>
    <scope>NUCLEOTIDE SEQUENCE [LARGE SCALE GENOMIC DNA]</scope>
    <source>
        <strain evidence="2 3">NL1</strain>
    </source>
</reference>
<dbReference type="Proteomes" id="UP000243723">
    <property type="component" value="Unassembled WGS sequence"/>
</dbReference>
<gene>
    <name evidence="2" type="ORF">B9Z65_2317</name>
</gene>
<organism evidence="2 3">
    <name type="scientific">Elsinoe australis</name>
    <dbReference type="NCBI Taxonomy" id="40998"/>
    <lineage>
        <taxon>Eukaryota</taxon>
        <taxon>Fungi</taxon>
        <taxon>Dikarya</taxon>
        <taxon>Ascomycota</taxon>
        <taxon>Pezizomycotina</taxon>
        <taxon>Dothideomycetes</taxon>
        <taxon>Dothideomycetidae</taxon>
        <taxon>Myriangiales</taxon>
        <taxon>Elsinoaceae</taxon>
        <taxon>Elsinoe</taxon>
    </lineage>
</organism>
<keyword evidence="3" id="KW-1185">Reference proteome</keyword>
<dbReference type="EMBL" id="NHZQ01000251">
    <property type="protein sequence ID" value="PSK45177.1"/>
    <property type="molecule type" value="Genomic_DNA"/>
</dbReference>
<dbReference type="OrthoDB" id="3938867at2759"/>
<name>A0A2P7ZAD1_9PEZI</name>
<feature type="region of interest" description="Disordered" evidence="1">
    <location>
        <begin position="215"/>
        <end position="241"/>
    </location>
</feature>
<proteinExistence type="predicted"/>
<accession>A0A2P7ZAD1</accession>
<evidence type="ECO:0000313" key="2">
    <source>
        <dbReference type="EMBL" id="PSK45177.1"/>
    </source>
</evidence>